<comment type="caution">
    <text evidence="1">The sequence shown here is derived from an EMBL/GenBank/DDBJ whole genome shotgun (WGS) entry which is preliminary data.</text>
</comment>
<gene>
    <name evidence="1" type="ORF">PCOR1329_LOCUS17065</name>
</gene>
<keyword evidence="2" id="KW-1185">Reference proteome</keyword>
<dbReference type="PANTHER" id="PTHR33559:SF1">
    <property type="entry name" value="PROTEASOME ASSEMBLY CHAPERONE 4"/>
    <property type="match status" value="1"/>
</dbReference>
<organism evidence="1 2">
    <name type="scientific">Prorocentrum cordatum</name>
    <dbReference type="NCBI Taxonomy" id="2364126"/>
    <lineage>
        <taxon>Eukaryota</taxon>
        <taxon>Sar</taxon>
        <taxon>Alveolata</taxon>
        <taxon>Dinophyceae</taxon>
        <taxon>Prorocentrales</taxon>
        <taxon>Prorocentraceae</taxon>
        <taxon>Prorocentrum</taxon>
    </lineage>
</organism>
<proteinExistence type="predicted"/>
<accession>A0ABN9R2J2</accession>
<name>A0ABN9R2J2_9DINO</name>
<protein>
    <recommendedName>
        <fullName evidence="3">Proteasome assembly chaperone 3</fullName>
    </recommendedName>
</protein>
<evidence type="ECO:0008006" key="3">
    <source>
        <dbReference type="Google" id="ProtNLM"/>
    </source>
</evidence>
<dbReference type="PANTHER" id="PTHR33559">
    <property type="entry name" value="PROTEASOME ASSEMBLY CHAPERONE 4"/>
    <property type="match status" value="1"/>
</dbReference>
<evidence type="ECO:0000313" key="1">
    <source>
        <dbReference type="EMBL" id="CAK0812967.1"/>
    </source>
</evidence>
<dbReference type="Proteomes" id="UP001189429">
    <property type="component" value="Unassembled WGS sequence"/>
</dbReference>
<reference evidence="1" key="1">
    <citation type="submission" date="2023-10" db="EMBL/GenBank/DDBJ databases">
        <authorList>
            <person name="Chen Y."/>
            <person name="Shah S."/>
            <person name="Dougan E. K."/>
            <person name="Thang M."/>
            <person name="Chan C."/>
        </authorList>
    </citation>
    <scope>NUCLEOTIDE SEQUENCE [LARGE SCALE GENOMIC DNA]</scope>
</reference>
<evidence type="ECO:0000313" key="2">
    <source>
        <dbReference type="Proteomes" id="UP001189429"/>
    </source>
</evidence>
<dbReference type="InterPro" id="IPR032157">
    <property type="entry name" value="PAC4"/>
</dbReference>
<dbReference type="Pfam" id="PF16093">
    <property type="entry name" value="PAC4"/>
    <property type="match status" value="1"/>
</dbReference>
<dbReference type="EMBL" id="CAUYUJ010005259">
    <property type="protein sequence ID" value="CAK0812967.1"/>
    <property type="molecule type" value="Genomic_DNA"/>
</dbReference>
<sequence>MEVVPADVVPSEPAGGGAASIGAHGLGVHNVVLQFADRTVIFHVTLLEGSVFLWVGGAELGIGDLKVATPTKYDTLPSVATVRGEGDGPGSAIAQRLSRRFGCLVFASFNLSNPEPDLMLFVQKEAARILGELLGAEPSPALAGPSAG</sequence>